<evidence type="ECO:0000256" key="3">
    <source>
        <dbReference type="ARBA" id="ARBA00022692"/>
    </source>
</evidence>
<feature type="compositionally biased region" description="Basic and acidic residues" evidence="6">
    <location>
        <begin position="26"/>
        <end position="45"/>
    </location>
</feature>
<dbReference type="FunFam" id="1.20.1510.10:FF:000005">
    <property type="entry name" value="Putative Cation diffusion facilitator 1"/>
    <property type="match status" value="1"/>
</dbReference>
<evidence type="ECO:0000259" key="8">
    <source>
        <dbReference type="Pfam" id="PF01545"/>
    </source>
</evidence>
<feature type="transmembrane region" description="Helical" evidence="7">
    <location>
        <begin position="188"/>
        <end position="207"/>
    </location>
</feature>
<dbReference type="EMBL" id="KV722334">
    <property type="protein sequence ID" value="OCH95741.1"/>
    <property type="molecule type" value="Genomic_DNA"/>
</dbReference>
<name>A0A8E2DU60_9APHY</name>
<dbReference type="InterPro" id="IPR027470">
    <property type="entry name" value="Cation_efflux_CTD"/>
</dbReference>
<evidence type="ECO:0000259" key="9">
    <source>
        <dbReference type="Pfam" id="PF16916"/>
    </source>
</evidence>
<dbReference type="InterPro" id="IPR036837">
    <property type="entry name" value="Cation_efflux_CTD_sf"/>
</dbReference>
<evidence type="ECO:0000256" key="2">
    <source>
        <dbReference type="ARBA" id="ARBA00022448"/>
    </source>
</evidence>
<dbReference type="GO" id="GO:0030003">
    <property type="term" value="P:intracellular monoatomic cation homeostasis"/>
    <property type="evidence" value="ECO:0007669"/>
    <property type="project" value="UniProtKB-ARBA"/>
</dbReference>
<keyword evidence="2" id="KW-0813">Transport</keyword>
<dbReference type="PANTHER" id="PTHR43840:SF12">
    <property type="entry name" value="CATION DIFFUSION FACILITATOR 1 (AFU_ORTHOLOGUE AFUA_1G14440)"/>
    <property type="match status" value="1"/>
</dbReference>
<feature type="domain" description="Cation efflux protein cytoplasmic" evidence="9">
    <location>
        <begin position="337"/>
        <end position="397"/>
    </location>
</feature>
<dbReference type="Pfam" id="PF01545">
    <property type="entry name" value="Cation_efflux"/>
    <property type="match status" value="1"/>
</dbReference>
<dbReference type="NCBIfam" id="TIGR01297">
    <property type="entry name" value="CDF"/>
    <property type="match status" value="1"/>
</dbReference>
<accession>A0A8E2DU60</accession>
<feature type="transmembrane region" description="Helical" evidence="7">
    <location>
        <begin position="227"/>
        <end position="248"/>
    </location>
</feature>
<dbReference type="Gene3D" id="3.30.70.1350">
    <property type="entry name" value="Cation efflux protein, cytoplasmic domain"/>
    <property type="match status" value="1"/>
</dbReference>
<evidence type="ECO:0000256" key="5">
    <source>
        <dbReference type="ARBA" id="ARBA00023136"/>
    </source>
</evidence>
<evidence type="ECO:0000313" key="11">
    <source>
        <dbReference type="Proteomes" id="UP000250043"/>
    </source>
</evidence>
<keyword evidence="5 7" id="KW-0472">Membrane</keyword>
<dbReference type="InterPro" id="IPR050291">
    <property type="entry name" value="CDF_Transporter"/>
</dbReference>
<sequence length="409" mass="45886">MVLIKDSEAYMLASRSGPLPPSSSLESERTVPDPTPHKDVERSTDESVLTTRPDPYSFRNAFKSDADLANLRKRTKRGKRLEEYHRRQNELITSLLKSMDEHTQEARVEEEATRLPVKIAIWASLLANFSLCILQMYAAISSLSLSLLATGIDSVFDIGSNILLVWLHKKAAKMDSNKWPVGGSRLETIGNIVYGFLMGSVNLVVIVESARSIITHKSGDDTNDLHIPSLIAVGAALGVKFMLFLYCLSLRHASSQVHVLWEDHRNDLFINGFGLLMSAGGSKLRWYLDPMGAIIITAGVIAAWGRTIYKQFELLAGKSAPHEFMQLLVYKAATFSDEIEKIDTVRAYHSGPEYFVEVDVVMDANTPLWKAHDISQQLQDKIEVLPNVERAFVHVDHETTHTPEHRKYQ</sequence>
<dbReference type="InterPro" id="IPR058533">
    <property type="entry name" value="Cation_efflux_TM"/>
</dbReference>
<organism evidence="10 11">
    <name type="scientific">Obba rivulosa</name>
    <dbReference type="NCBI Taxonomy" id="1052685"/>
    <lineage>
        <taxon>Eukaryota</taxon>
        <taxon>Fungi</taxon>
        <taxon>Dikarya</taxon>
        <taxon>Basidiomycota</taxon>
        <taxon>Agaricomycotina</taxon>
        <taxon>Agaricomycetes</taxon>
        <taxon>Polyporales</taxon>
        <taxon>Gelatoporiaceae</taxon>
        <taxon>Obba</taxon>
    </lineage>
</organism>
<evidence type="ECO:0000256" key="1">
    <source>
        <dbReference type="ARBA" id="ARBA00004141"/>
    </source>
</evidence>
<keyword evidence="4 7" id="KW-1133">Transmembrane helix</keyword>
<evidence type="ECO:0000256" key="4">
    <source>
        <dbReference type="ARBA" id="ARBA00022989"/>
    </source>
</evidence>
<dbReference type="Proteomes" id="UP000250043">
    <property type="component" value="Unassembled WGS sequence"/>
</dbReference>
<protein>
    <submittedName>
        <fullName evidence="10">CDF manganese transporter</fullName>
    </submittedName>
</protein>
<dbReference type="SUPFAM" id="SSF161111">
    <property type="entry name" value="Cation efflux protein transmembrane domain-like"/>
    <property type="match status" value="1"/>
</dbReference>
<dbReference type="AlphaFoldDB" id="A0A8E2DU60"/>
<reference evidence="10 11" key="1">
    <citation type="submission" date="2016-07" db="EMBL/GenBank/DDBJ databases">
        <title>Draft genome of the white-rot fungus Obba rivulosa 3A-2.</title>
        <authorList>
            <consortium name="DOE Joint Genome Institute"/>
            <person name="Miettinen O."/>
            <person name="Riley R."/>
            <person name="Acob R."/>
            <person name="Barry K."/>
            <person name="Cullen D."/>
            <person name="De Vries R."/>
            <person name="Hainaut M."/>
            <person name="Hatakka A."/>
            <person name="Henrissat B."/>
            <person name="Hilden K."/>
            <person name="Kuo R."/>
            <person name="Labutti K."/>
            <person name="Lipzen A."/>
            <person name="Makela M.R."/>
            <person name="Sandor L."/>
            <person name="Spatafora J.W."/>
            <person name="Grigoriev I.V."/>
            <person name="Hibbett D.S."/>
        </authorList>
    </citation>
    <scope>NUCLEOTIDE SEQUENCE [LARGE SCALE GENOMIC DNA]</scope>
    <source>
        <strain evidence="10 11">3A-2</strain>
    </source>
</reference>
<dbReference type="GO" id="GO:0008324">
    <property type="term" value="F:monoatomic cation transmembrane transporter activity"/>
    <property type="evidence" value="ECO:0007669"/>
    <property type="project" value="InterPro"/>
</dbReference>
<dbReference type="OrthoDB" id="78296at2759"/>
<feature type="compositionally biased region" description="Low complexity" evidence="6">
    <location>
        <begin position="14"/>
        <end position="25"/>
    </location>
</feature>
<keyword evidence="3 7" id="KW-0812">Transmembrane</keyword>
<gene>
    <name evidence="10" type="ORF">OBBRIDRAFT_766968</name>
</gene>
<dbReference type="GO" id="GO:0016020">
    <property type="term" value="C:membrane"/>
    <property type="evidence" value="ECO:0007669"/>
    <property type="project" value="UniProtKB-SubCell"/>
</dbReference>
<dbReference type="SUPFAM" id="SSF160240">
    <property type="entry name" value="Cation efflux protein cytoplasmic domain-like"/>
    <property type="match status" value="1"/>
</dbReference>
<keyword evidence="11" id="KW-1185">Reference proteome</keyword>
<comment type="subcellular location">
    <subcellularLocation>
        <location evidence="1">Membrane</location>
        <topology evidence="1">Multi-pass membrane protein</topology>
    </subcellularLocation>
</comment>
<feature type="region of interest" description="Disordered" evidence="6">
    <location>
        <begin position="13"/>
        <end position="50"/>
    </location>
</feature>
<feature type="transmembrane region" description="Helical" evidence="7">
    <location>
        <begin position="146"/>
        <end position="167"/>
    </location>
</feature>
<dbReference type="InterPro" id="IPR002524">
    <property type="entry name" value="Cation_efflux"/>
</dbReference>
<proteinExistence type="predicted"/>
<feature type="domain" description="Cation efflux protein transmembrane" evidence="8">
    <location>
        <begin position="121"/>
        <end position="315"/>
    </location>
</feature>
<dbReference type="PANTHER" id="PTHR43840">
    <property type="entry name" value="MITOCHONDRIAL METAL TRANSPORTER 1-RELATED"/>
    <property type="match status" value="1"/>
</dbReference>
<evidence type="ECO:0000313" key="10">
    <source>
        <dbReference type="EMBL" id="OCH95741.1"/>
    </source>
</evidence>
<dbReference type="InterPro" id="IPR027469">
    <property type="entry name" value="Cation_efflux_TMD_sf"/>
</dbReference>
<dbReference type="Gene3D" id="1.20.1510.10">
    <property type="entry name" value="Cation efflux protein transmembrane domain"/>
    <property type="match status" value="1"/>
</dbReference>
<evidence type="ECO:0000256" key="7">
    <source>
        <dbReference type="SAM" id="Phobius"/>
    </source>
</evidence>
<dbReference type="GO" id="GO:0098771">
    <property type="term" value="P:inorganic ion homeostasis"/>
    <property type="evidence" value="ECO:0007669"/>
    <property type="project" value="UniProtKB-ARBA"/>
</dbReference>
<feature type="transmembrane region" description="Helical" evidence="7">
    <location>
        <begin position="292"/>
        <end position="309"/>
    </location>
</feature>
<feature type="transmembrane region" description="Helical" evidence="7">
    <location>
        <begin position="119"/>
        <end position="140"/>
    </location>
</feature>
<dbReference type="Pfam" id="PF16916">
    <property type="entry name" value="ZT_dimer"/>
    <property type="match status" value="1"/>
</dbReference>
<evidence type="ECO:0000256" key="6">
    <source>
        <dbReference type="SAM" id="MobiDB-lite"/>
    </source>
</evidence>